<dbReference type="AlphaFoldDB" id="A0A5B7TQP3"/>
<organism evidence="2 3">
    <name type="scientific">Aureibaculum algae</name>
    <dbReference type="NCBI Taxonomy" id="2584122"/>
    <lineage>
        <taxon>Bacteria</taxon>
        <taxon>Pseudomonadati</taxon>
        <taxon>Bacteroidota</taxon>
        <taxon>Flavobacteriia</taxon>
        <taxon>Flavobacteriales</taxon>
        <taxon>Flavobacteriaceae</taxon>
        <taxon>Aureibaculum</taxon>
    </lineage>
</organism>
<evidence type="ECO:0000313" key="2">
    <source>
        <dbReference type="EMBL" id="QCX37247.1"/>
    </source>
</evidence>
<dbReference type="KEGG" id="fbe:FF125_01865"/>
<evidence type="ECO:0008006" key="4">
    <source>
        <dbReference type="Google" id="ProtNLM"/>
    </source>
</evidence>
<dbReference type="RefSeq" id="WP_138948192.1">
    <property type="nucleotide sequence ID" value="NZ_CP040749.1"/>
</dbReference>
<sequence>MKYFKLLKLKFKVTITLFLAVSMLLISCDEKKPHQADVIPSKDMLAHIIKPEKAVTIYQNYEKERIDILKDTLRAIYNDDNFNDTRRVWFDLKMLKNYIAYVEKKSAENNISPEGLQFYFSVYGSDEGKQKNHQTFFIAPTTKNEGVQSGYTLETVDDKTQPLFLKTILSNRKYKATQSQQVEKAGFFSITVADEDGLLLNDGETSPPMENN</sequence>
<dbReference type="EMBL" id="CP040749">
    <property type="protein sequence ID" value="QCX37247.1"/>
    <property type="molecule type" value="Genomic_DNA"/>
</dbReference>
<keyword evidence="3" id="KW-1185">Reference proteome</keyword>
<feature type="signal peptide" evidence="1">
    <location>
        <begin position="1"/>
        <end position="28"/>
    </location>
</feature>
<keyword evidence="1" id="KW-0732">Signal</keyword>
<name>A0A5B7TQP3_9FLAO</name>
<dbReference type="PROSITE" id="PS51257">
    <property type="entry name" value="PROKAR_LIPOPROTEIN"/>
    <property type="match status" value="1"/>
</dbReference>
<proteinExistence type="predicted"/>
<accession>A0A5B7TQP3</accession>
<dbReference type="Proteomes" id="UP000306229">
    <property type="component" value="Chromosome"/>
</dbReference>
<dbReference type="OrthoDB" id="1427559at2"/>
<gene>
    <name evidence="2" type="ORF">FF125_01865</name>
</gene>
<evidence type="ECO:0000256" key="1">
    <source>
        <dbReference type="SAM" id="SignalP"/>
    </source>
</evidence>
<feature type="chain" id="PRO_5022860770" description="Lipoprotein" evidence="1">
    <location>
        <begin position="29"/>
        <end position="212"/>
    </location>
</feature>
<evidence type="ECO:0000313" key="3">
    <source>
        <dbReference type="Proteomes" id="UP000306229"/>
    </source>
</evidence>
<reference evidence="2 3" key="1">
    <citation type="submission" date="2019-05" db="EMBL/GenBank/DDBJ databases">
        <title>Algicella ahnfeltiae gen. nov., sp. nov., a novel marine bacterium of the family Flavobacteriaceae isolated from a red alga.</title>
        <authorList>
            <person name="Nedashkovskaya O.I."/>
            <person name="Kukhlevskiy A.D."/>
            <person name="Kim S.-G."/>
            <person name="Zhukova N.V."/>
            <person name="Mikhailov V.V."/>
        </authorList>
    </citation>
    <scope>NUCLEOTIDE SEQUENCE [LARGE SCALE GENOMIC DNA]</scope>
    <source>
        <strain evidence="2 3">10Alg115</strain>
    </source>
</reference>
<protein>
    <recommendedName>
        <fullName evidence="4">Lipoprotein</fullName>
    </recommendedName>
</protein>